<name>A0A699KC75_TANCI</name>
<comment type="caution">
    <text evidence="4">The sequence shown here is derived from an EMBL/GenBank/DDBJ whole genome shotgun (WGS) entry which is preliminary data.</text>
</comment>
<feature type="domain" description="Retrovirus-related Pol polyprotein from transposon TNT 1-94-like beta-barrel" evidence="3">
    <location>
        <begin position="16"/>
        <end position="76"/>
    </location>
</feature>
<feature type="signal peptide" evidence="2">
    <location>
        <begin position="1"/>
        <end position="23"/>
    </location>
</feature>
<dbReference type="EMBL" id="BKCJ010504615">
    <property type="protein sequence ID" value="GFA87221.1"/>
    <property type="molecule type" value="Genomic_DNA"/>
</dbReference>
<evidence type="ECO:0000256" key="1">
    <source>
        <dbReference type="SAM" id="MobiDB-lite"/>
    </source>
</evidence>
<dbReference type="InterPro" id="IPR054722">
    <property type="entry name" value="PolX-like_BBD"/>
</dbReference>
<feature type="domain" description="Retrovirus-related Pol polyprotein from transposon TNT 1-94-like beta-barrel" evidence="3">
    <location>
        <begin position="151"/>
        <end position="225"/>
    </location>
</feature>
<dbReference type="Pfam" id="PF22936">
    <property type="entry name" value="Pol_BBD"/>
    <property type="match status" value="2"/>
</dbReference>
<evidence type="ECO:0000256" key="2">
    <source>
        <dbReference type="SAM" id="SignalP"/>
    </source>
</evidence>
<evidence type="ECO:0000259" key="3">
    <source>
        <dbReference type="Pfam" id="PF22936"/>
    </source>
</evidence>
<feature type="chain" id="PRO_5025382926" evidence="2">
    <location>
        <begin position="24"/>
        <end position="272"/>
    </location>
</feature>
<sequence>MSFMFYLLQIVQICLWIIDSGCSKHMMGNCALLANFVEKFLGMIRFGNNDLVVIAGYGDVIIGSMMIKKVYYVEGLGEGYHAILPPYTRNFMPSRPDLSFAGLDDSIFKSSINKPITSVHETKTSTSMTSKESMEKPKTGNPQYTLKDQGIFDSGCSRHMTRNKSFLTDYQEINRGFVAFGGSLKGGKISRKGKIMTGKLDFEDVYFVKELKFNLFSVSQMCDKNNSVLFTKTECLVFSSDFKLLDENQVLLKIYRQNNMYSFDLKNVVPSG</sequence>
<proteinExistence type="predicted"/>
<organism evidence="4">
    <name type="scientific">Tanacetum cinerariifolium</name>
    <name type="common">Dalmatian daisy</name>
    <name type="synonym">Chrysanthemum cinerariifolium</name>
    <dbReference type="NCBI Taxonomy" id="118510"/>
    <lineage>
        <taxon>Eukaryota</taxon>
        <taxon>Viridiplantae</taxon>
        <taxon>Streptophyta</taxon>
        <taxon>Embryophyta</taxon>
        <taxon>Tracheophyta</taxon>
        <taxon>Spermatophyta</taxon>
        <taxon>Magnoliopsida</taxon>
        <taxon>eudicotyledons</taxon>
        <taxon>Gunneridae</taxon>
        <taxon>Pentapetalae</taxon>
        <taxon>asterids</taxon>
        <taxon>campanulids</taxon>
        <taxon>Asterales</taxon>
        <taxon>Asteraceae</taxon>
        <taxon>Asteroideae</taxon>
        <taxon>Anthemideae</taxon>
        <taxon>Anthemidinae</taxon>
        <taxon>Tanacetum</taxon>
    </lineage>
</organism>
<accession>A0A699KC75</accession>
<protein>
    <submittedName>
        <fullName evidence="4">Ribonuclease H-like domain-containing protein</fullName>
    </submittedName>
</protein>
<keyword evidence="2" id="KW-0732">Signal</keyword>
<feature type="non-terminal residue" evidence="4">
    <location>
        <position position="272"/>
    </location>
</feature>
<evidence type="ECO:0000313" key="4">
    <source>
        <dbReference type="EMBL" id="GFA87221.1"/>
    </source>
</evidence>
<dbReference type="AlphaFoldDB" id="A0A699KC75"/>
<reference evidence="4" key="1">
    <citation type="journal article" date="2019" name="Sci. Rep.">
        <title>Draft genome of Tanacetum cinerariifolium, the natural source of mosquito coil.</title>
        <authorList>
            <person name="Yamashiro T."/>
            <person name="Shiraishi A."/>
            <person name="Satake H."/>
            <person name="Nakayama K."/>
        </authorList>
    </citation>
    <scope>NUCLEOTIDE SEQUENCE</scope>
</reference>
<feature type="region of interest" description="Disordered" evidence="1">
    <location>
        <begin position="120"/>
        <end position="140"/>
    </location>
</feature>
<gene>
    <name evidence="4" type="ORF">Tci_659193</name>
</gene>